<feature type="region of interest" description="Disordered" evidence="1">
    <location>
        <begin position="80"/>
        <end position="127"/>
    </location>
</feature>
<dbReference type="EMBL" id="DS546920">
    <property type="protein sequence ID" value="EDQ48092.1"/>
    <property type="molecule type" value="Genomic_DNA"/>
</dbReference>
<feature type="compositionally biased region" description="Basic and acidic residues" evidence="1">
    <location>
        <begin position="105"/>
        <end position="117"/>
    </location>
</feature>
<protein>
    <submittedName>
        <fullName evidence="2">Predicted protein</fullName>
    </submittedName>
</protein>
<evidence type="ECO:0000256" key="1">
    <source>
        <dbReference type="SAM" id="MobiDB-lite"/>
    </source>
</evidence>
<proteinExistence type="predicted"/>
<feature type="compositionally biased region" description="Basic and acidic residues" evidence="1">
    <location>
        <begin position="87"/>
        <end position="97"/>
    </location>
</feature>
<feature type="non-terminal residue" evidence="2">
    <location>
        <position position="1"/>
    </location>
</feature>
<organism>
    <name type="scientific">Physcomitrium patens</name>
    <name type="common">Spreading-leaved earth moss</name>
    <name type="synonym">Physcomitrella patens</name>
    <dbReference type="NCBI Taxonomy" id="3218"/>
    <lineage>
        <taxon>Eukaryota</taxon>
        <taxon>Viridiplantae</taxon>
        <taxon>Streptophyta</taxon>
        <taxon>Embryophyta</taxon>
        <taxon>Bryophyta</taxon>
        <taxon>Bryophytina</taxon>
        <taxon>Bryopsida</taxon>
        <taxon>Funariidae</taxon>
        <taxon>Funariales</taxon>
        <taxon>Funariaceae</taxon>
        <taxon>Physcomitrium</taxon>
    </lineage>
</organism>
<evidence type="ECO:0000313" key="2">
    <source>
        <dbReference type="EMBL" id="EDQ48092.1"/>
    </source>
</evidence>
<name>A9U8B1_PHYPA</name>
<dbReference type="HOGENOM" id="CLU_913952_0_0_1"/>
<feature type="non-terminal residue" evidence="2">
    <location>
        <position position="305"/>
    </location>
</feature>
<reference evidence="2" key="1">
    <citation type="journal article" date="2008" name="Science">
        <title>The Physcomitrella genome reveals evolutionary insights into the conquest of land by plants.</title>
        <authorList>
            <person name="Rensing S."/>
            <person name="Lang D."/>
            <person name="Zimmer A."/>
            <person name="Terry A."/>
            <person name="Salamov A."/>
            <person name="Shapiro H."/>
            <person name="Nishiyama T."/>
            <person name="Perroud P.-F."/>
            <person name="Lindquist E."/>
            <person name="Kamisugi Y."/>
            <person name="Tanahashi T."/>
            <person name="Sakakibara K."/>
            <person name="Fujita T."/>
            <person name="Oishi K."/>
            <person name="Shin-I T."/>
            <person name="Kuroki Y."/>
            <person name="Toyoda A."/>
            <person name="Suzuki Y."/>
            <person name="Hashimoto A."/>
            <person name="Yamaguchi K."/>
            <person name="Sugano A."/>
            <person name="Kohara Y."/>
            <person name="Fujiyama A."/>
            <person name="Anterola A."/>
            <person name="Aoki S."/>
            <person name="Ashton N."/>
            <person name="Barbazuk W.B."/>
            <person name="Barker E."/>
            <person name="Bennetzen J."/>
            <person name="Bezanilla M."/>
            <person name="Blankenship R."/>
            <person name="Cho S.H."/>
            <person name="Dutcher S."/>
            <person name="Estelle M."/>
            <person name="Fawcett J.A."/>
            <person name="Gundlach H."/>
            <person name="Hanada K."/>
            <person name="Heyl A."/>
            <person name="Hicks K.A."/>
            <person name="Hugh J."/>
            <person name="Lohr M."/>
            <person name="Mayer K."/>
            <person name="Melkozernov A."/>
            <person name="Murata T."/>
            <person name="Nelson D."/>
            <person name="Pils B."/>
            <person name="Prigge M."/>
            <person name="Reiss B."/>
            <person name="Renner T."/>
            <person name="Rombauts S."/>
            <person name="Rushton P."/>
            <person name="Sanderfoot A."/>
            <person name="Schween G."/>
            <person name="Shiu S.-H."/>
            <person name="Stueber K."/>
            <person name="Theodoulou F.L."/>
            <person name="Tu H."/>
            <person name="Van de Peer Y."/>
            <person name="Verrier P.J."/>
            <person name="Waters E."/>
            <person name="Wood A."/>
            <person name="Yang L."/>
            <person name="Cove D."/>
            <person name="Cuming A."/>
            <person name="Hasebe M."/>
            <person name="Lucas S."/>
            <person name="Mishler D.B."/>
            <person name="Reski R."/>
            <person name="Grigoriev I."/>
            <person name="Quatrano R.S."/>
            <person name="Boore J.L."/>
        </authorList>
    </citation>
    <scope>NUCLEOTIDE SEQUENCE [LARGE SCALE GENOMIC DNA]</scope>
</reference>
<accession>A9U8B1</accession>
<gene>
    <name evidence="2" type="ORF">PHYPADRAFT_104312</name>
</gene>
<dbReference type="AlphaFoldDB" id="A9U8B1"/>
<sequence>IWDQPGCCRVLAALHGDGRRPDGLAEAFRTDLGSRLAEMAAVSAHGRASGRSIRRIVGMVDRQPVLAGCRFRPAGCDQRAAASGADENSRHIYERYPGRAGSADQTDRTRAEQRHGQTAENSQQTMDFPAVPASVPIDNASPSPGRGMREGICTPDEAAYRICAGHVAQRGHPVDAAPRGEVSGLRRASFAAGLLAVFERSGIYEGRLCYDAALGGRGEARRHEEGCADAACAVCARDVRAAAVLDAAGLDSCGCADSAGARSCVDHGNPSSVADAAKDMINSSAQNIYVLHLKKRRILDPGVFW</sequence>